<evidence type="ECO:0000256" key="2">
    <source>
        <dbReference type="PROSITE-ProRule" id="PRU00284"/>
    </source>
</evidence>
<protein>
    <submittedName>
        <fullName evidence="5">Methyl-accepting chemotaxis protein 4</fullName>
    </submittedName>
</protein>
<dbReference type="Pfam" id="PF00015">
    <property type="entry name" value="MCPsignal"/>
    <property type="match status" value="1"/>
</dbReference>
<dbReference type="SUPFAM" id="SSF58104">
    <property type="entry name" value="Methyl-accepting chemotaxis protein (MCP) signaling domain"/>
    <property type="match status" value="1"/>
</dbReference>
<dbReference type="OrthoDB" id="1062at2"/>
<name>A0A1V4IUP3_9CLOT</name>
<keyword evidence="1 2" id="KW-0807">Transducer</keyword>
<evidence type="ECO:0000256" key="3">
    <source>
        <dbReference type="SAM" id="Phobius"/>
    </source>
</evidence>
<accession>A0A1V4IUP3</accession>
<dbReference type="PROSITE" id="PS50111">
    <property type="entry name" value="CHEMOTAXIS_TRANSDUC_2"/>
    <property type="match status" value="1"/>
</dbReference>
<evidence type="ECO:0000313" key="5">
    <source>
        <dbReference type="EMBL" id="OPJ63761.1"/>
    </source>
</evidence>
<proteinExistence type="predicted"/>
<evidence type="ECO:0000259" key="4">
    <source>
        <dbReference type="PROSITE" id="PS50111"/>
    </source>
</evidence>
<comment type="caution">
    <text evidence="5">The sequence shown here is derived from an EMBL/GenBank/DDBJ whole genome shotgun (WGS) entry which is preliminary data.</text>
</comment>
<dbReference type="STRING" id="1450648.CLORY_09450"/>
<sequence length="572" mass="63751">MLSNMKIKNKIRVLISLSLVFTVIIGMVGYIQISKSNKKITEMYKDNLLAIEWLNDNRNQARAILADMFYVILHTGERDRQNEKIKDIERRKTIFDDNLNKYRKIAVNEYEKDELSAIDDSLSEYRQARDEIIKLSLEGNRKAALIKYDSVEAISEKFQTKLRELADYNIKASDNLYKSNNIAYRNTIIMFFTILLISIVAIFIGSTVIAKNITVPLSLSVQELLCISKRDFRSQVDEKLRDRKDEIGNIANAIYAIQITFKELITNIVNETNTIENVVQAVKGSVTELDGNIQQASATTQELSASMEETAAAAEEMSATSQEIERAVNSIAEKSQQGAAEAGKISDRAKKIKESMVISQKKAQEIFVDAKTELEKAIEESKVVEKISVLSEAIMQITSQTNLLSLNAAIEASRAGEAGKGFAVVADEIRKLAEQSKQTVIEIQSITDKVTMAVEKLMNNSNNILSFISTDVEDNFSEMAEVAEQYSLDAEFVDGLVMDFSSTSEQLLASIHDVLHTIDSVAKATTEGADGTTDIAGSMTEINSDSSNVLKQIFKTNESAERLNEQISKFKV</sequence>
<keyword evidence="3" id="KW-0472">Membrane</keyword>
<dbReference type="Proteomes" id="UP000190080">
    <property type="component" value="Unassembled WGS sequence"/>
</dbReference>
<dbReference type="SMART" id="SM00283">
    <property type="entry name" value="MA"/>
    <property type="match status" value="1"/>
</dbReference>
<dbReference type="CDD" id="cd19411">
    <property type="entry name" value="MCP2201-like_sensor"/>
    <property type="match status" value="1"/>
</dbReference>
<organism evidence="5 6">
    <name type="scientific">Clostridium oryzae</name>
    <dbReference type="NCBI Taxonomy" id="1450648"/>
    <lineage>
        <taxon>Bacteria</taxon>
        <taxon>Bacillati</taxon>
        <taxon>Bacillota</taxon>
        <taxon>Clostridia</taxon>
        <taxon>Eubacteriales</taxon>
        <taxon>Clostridiaceae</taxon>
        <taxon>Clostridium</taxon>
    </lineage>
</organism>
<evidence type="ECO:0000256" key="1">
    <source>
        <dbReference type="ARBA" id="ARBA00023224"/>
    </source>
</evidence>
<keyword evidence="3" id="KW-1133">Transmembrane helix</keyword>
<feature type="transmembrane region" description="Helical" evidence="3">
    <location>
        <begin position="12"/>
        <end position="33"/>
    </location>
</feature>
<reference evidence="5 6" key="1">
    <citation type="submission" date="2017-03" db="EMBL/GenBank/DDBJ databases">
        <title>Genome sequence of Clostridium oryzae DSM 28571.</title>
        <authorList>
            <person name="Poehlein A."/>
            <person name="Daniel R."/>
        </authorList>
    </citation>
    <scope>NUCLEOTIDE SEQUENCE [LARGE SCALE GENOMIC DNA]</scope>
    <source>
        <strain evidence="5 6">DSM 28571</strain>
    </source>
</reference>
<dbReference type="InterPro" id="IPR004089">
    <property type="entry name" value="MCPsignal_dom"/>
</dbReference>
<dbReference type="RefSeq" id="WP_079422377.1">
    <property type="nucleotide sequence ID" value="NZ_MZGV01000007.1"/>
</dbReference>
<dbReference type="GO" id="GO:0016020">
    <property type="term" value="C:membrane"/>
    <property type="evidence" value="ECO:0007669"/>
    <property type="project" value="InterPro"/>
</dbReference>
<keyword evidence="3" id="KW-0812">Transmembrane</keyword>
<keyword evidence="6" id="KW-1185">Reference proteome</keyword>
<dbReference type="GO" id="GO:0007165">
    <property type="term" value="P:signal transduction"/>
    <property type="evidence" value="ECO:0007669"/>
    <property type="project" value="UniProtKB-KW"/>
</dbReference>
<dbReference type="Gene3D" id="1.10.287.950">
    <property type="entry name" value="Methyl-accepting chemotaxis protein"/>
    <property type="match status" value="1"/>
</dbReference>
<evidence type="ECO:0000313" key="6">
    <source>
        <dbReference type="Proteomes" id="UP000190080"/>
    </source>
</evidence>
<dbReference type="PANTHER" id="PTHR32089:SF112">
    <property type="entry name" value="LYSOZYME-LIKE PROTEIN-RELATED"/>
    <property type="match status" value="1"/>
</dbReference>
<dbReference type="EMBL" id="MZGV01000007">
    <property type="protein sequence ID" value="OPJ63761.1"/>
    <property type="molecule type" value="Genomic_DNA"/>
</dbReference>
<dbReference type="Pfam" id="PF12729">
    <property type="entry name" value="4HB_MCP_1"/>
    <property type="match status" value="1"/>
</dbReference>
<gene>
    <name evidence="5" type="primary">mcp4_2</name>
    <name evidence="5" type="ORF">CLORY_09450</name>
</gene>
<feature type="transmembrane region" description="Helical" evidence="3">
    <location>
        <begin position="188"/>
        <end position="210"/>
    </location>
</feature>
<dbReference type="InterPro" id="IPR047347">
    <property type="entry name" value="YvaQ-like_sensor"/>
</dbReference>
<feature type="domain" description="Methyl-accepting transducer" evidence="4">
    <location>
        <begin position="285"/>
        <end position="522"/>
    </location>
</feature>
<dbReference type="InterPro" id="IPR024478">
    <property type="entry name" value="HlyB_4HB_MCP"/>
</dbReference>
<dbReference type="AlphaFoldDB" id="A0A1V4IUP3"/>
<dbReference type="PANTHER" id="PTHR32089">
    <property type="entry name" value="METHYL-ACCEPTING CHEMOTAXIS PROTEIN MCPB"/>
    <property type="match status" value="1"/>
</dbReference>